<dbReference type="RefSeq" id="WP_221870239.1">
    <property type="nucleotide sequence ID" value="NZ_JACWFH010000001.1"/>
</dbReference>
<proteinExistence type="predicted"/>
<gene>
    <name evidence="2" type="ORF">H0185_00790</name>
</gene>
<organism evidence="2 3">
    <name type="scientific">Mesobacillus maritimus</name>
    <dbReference type="NCBI Taxonomy" id="1643336"/>
    <lineage>
        <taxon>Bacteria</taxon>
        <taxon>Bacillati</taxon>
        <taxon>Bacillota</taxon>
        <taxon>Bacilli</taxon>
        <taxon>Bacillales</taxon>
        <taxon>Bacillaceae</taxon>
        <taxon>Mesobacillus</taxon>
    </lineage>
</organism>
<dbReference type="CDD" id="cd07762">
    <property type="entry name" value="CYTH-like_Pase_1"/>
    <property type="match status" value="1"/>
</dbReference>
<keyword evidence="3" id="KW-1185">Reference proteome</keyword>
<dbReference type="PROSITE" id="PS51707">
    <property type="entry name" value="CYTH"/>
    <property type="match status" value="1"/>
</dbReference>
<dbReference type="Proteomes" id="UP000769780">
    <property type="component" value="Unassembled WGS sequence"/>
</dbReference>
<evidence type="ECO:0000313" key="3">
    <source>
        <dbReference type="Proteomes" id="UP000769780"/>
    </source>
</evidence>
<dbReference type="SUPFAM" id="SSF55154">
    <property type="entry name" value="CYTH-like phosphatases"/>
    <property type="match status" value="1"/>
</dbReference>
<dbReference type="InterPro" id="IPR023577">
    <property type="entry name" value="CYTH_domain"/>
</dbReference>
<sequence length="194" mass="22417">MSQHIEIEFKNLITKEEFIRLSSYLQFHSEHFNKQVNHYFDTLDFSLKEQGCALRVRKKSTHFELTLKQPAPTGLLETNQTISETQANSMIKTGIVPPGPVEKALSPLLYNQDLHYFGSLTTIRAEKEYEGGLIVLDHSLYLSTEDYEIEYEVTDEKSGYEVFKDLLAQMNIPIRNTANKIMRFYTQKKAELGS</sequence>
<dbReference type="Pfam" id="PF01928">
    <property type="entry name" value="CYTH"/>
    <property type="match status" value="1"/>
</dbReference>
<protein>
    <submittedName>
        <fullName evidence="2">CYTH domain-containing protein</fullName>
    </submittedName>
</protein>
<evidence type="ECO:0000259" key="1">
    <source>
        <dbReference type="PROSITE" id="PS51707"/>
    </source>
</evidence>
<reference evidence="2 3" key="1">
    <citation type="submission" date="2020-07" db="EMBL/GenBank/DDBJ databases">
        <title>Fungal Genomes of the International Space Station.</title>
        <authorList>
            <person name="Seuylemezian A."/>
            <person name="Singh N.K."/>
            <person name="Wood J."/>
            <person name="Venkateswaran K."/>
        </authorList>
    </citation>
    <scope>NUCLEOTIDE SEQUENCE [LARGE SCALE GENOMIC DNA]</scope>
    <source>
        <strain evidence="2 3">PL-B2</strain>
    </source>
</reference>
<dbReference type="InterPro" id="IPR033469">
    <property type="entry name" value="CYTH-like_dom_sf"/>
</dbReference>
<accession>A0ABS7JZE7</accession>
<dbReference type="SMART" id="SM01118">
    <property type="entry name" value="CYTH"/>
    <property type="match status" value="1"/>
</dbReference>
<dbReference type="PIRSF" id="PIRSF012526">
    <property type="entry name" value="CYTH_UCP012526"/>
    <property type="match status" value="1"/>
</dbReference>
<dbReference type="Gene3D" id="2.40.320.10">
    <property type="entry name" value="Hypothetical Protein Pfu-838710-001"/>
    <property type="match status" value="1"/>
</dbReference>
<dbReference type="InterPro" id="IPR009195">
    <property type="entry name" value="Uncharacterised_YjbK"/>
</dbReference>
<comment type="caution">
    <text evidence="2">The sequence shown here is derived from an EMBL/GenBank/DDBJ whole genome shotgun (WGS) entry which is preliminary data.</text>
</comment>
<feature type="domain" description="CYTH" evidence="1">
    <location>
        <begin position="4"/>
        <end position="191"/>
    </location>
</feature>
<name>A0ABS7JZE7_9BACI</name>
<evidence type="ECO:0000313" key="2">
    <source>
        <dbReference type="EMBL" id="MBY0095358.1"/>
    </source>
</evidence>
<dbReference type="EMBL" id="JACWFH010000001">
    <property type="protein sequence ID" value="MBY0095358.1"/>
    <property type="molecule type" value="Genomic_DNA"/>
</dbReference>